<keyword evidence="3" id="KW-1185">Reference proteome</keyword>
<protein>
    <submittedName>
        <fullName evidence="2">Uncharacterized protein</fullName>
    </submittedName>
</protein>
<evidence type="ECO:0000313" key="2">
    <source>
        <dbReference type="EMBL" id="ADU97188.1"/>
    </source>
</evidence>
<dbReference type="AlphaFoldDB" id="E8T2X9"/>
<gene>
    <name evidence="2" type="ordered locus">Theam_1224</name>
</gene>
<reference evidence="2" key="1">
    <citation type="submission" date="2011-01" db="EMBL/GenBank/DDBJ databases">
        <title>Complete sequence of chromosome of Thermovibrio ammonificans HB-1.</title>
        <authorList>
            <consortium name="US DOE Joint Genome Institute"/>
            <person name="Lucas S."/>
            <person name="Copeland A."/>
            <person name="Lapidus A."/>
            <person name="Cheng J.-F."/>
            <person name="Goodwin L."/>
            <person name="Pitluck S."/>
            <person name="Davenport K."/>
            <person name="Detter J.C."/>
            <person name="Han C."/>
            <person name="Tapia R."/>
            <person name="Land M."/>
            <person name="Hauser L."/>
            <person name="Kyrpides N."/>
            <person name="Ivanova N."/>
            <person name="Ovchinnikova G."/>
            <person name="Vetriani C."/>
            <person name="Woyke T."/>
        </authorList>
    </citation>
    <scope>NUCLEOTIDE SEQUENCE [LARGE SCALE GENOMIC DNA]</scope>
    <source>
        <strain evidence="2">HB-1</strain>
    </source>
</reference>
<feature type="transmembrane region" description="Helical" evidence="1">
    <location>
        <begin position="95"/>
        <end position="112"/>
    </location>
</feature>
<name>E8T2X9_THEA1</name>
<organism evidence="2 3">
    <name type="scientific">Thermovibrio ammonificans (strain DSM 15698 / JCM 12110 / HB-1)</name>
    <dbReference type="NCBI Taxonomy" id="648996"/>
    <lineage>
        <taxon>Bacteria</taxon>
        <taxon>Pseudomonadati</taxon>
        <taxon>Aquificota</taxon>
        <taxon>Aquificia</taxon>
        <taxon>Desulfurobacteriales</taxon>
        <taxon>Desulfurobacteriaceae</taxon>
        <taxon>Thermovibrio</taxon>
    </lineage>
</organism>
<keyword evidence="1" id="KW-0472">Membrane</keyword>
<evidence type="ECO:0000313" key="3">
    <source>
        <dbReference type="Proteomes" id="UP000006362"/>
    </source>
</evidence>
<dbReference type="KEGG" id="tam:Theam_1224"/>
<dbReference type="STRING" id="648996.Theam_1224"/>
<keyword evidence="1" id="KW-0812">Transmembrane</keyword>
<dbReference type="Proteomes" id="UP000006362">
    <property type="component" value="Chromosome"/>
</dbReference>
<dbReference type="RefSeq" id="WP_013537974.1">
    <property type="nucleotide sequence ID" value="NC_014926.1"/>
</dbReference>
<dbReference type="EMBL" id="CP002444">
    <property type="protein sequence ID" value="ADU97188.1"/>
    <property type="molecule type" value="Genomic_DNA"/>
</dbReference>
<evidence type="ECO:0000256" key="1">
    <source>
        <dbReference type="SAM" id="Phobius"/>
    </source>
</evidence>
<proteinExistence type="predicted"/>
<accession>E8T2X9</accession>
<sequence>MKEITAFWGIALTGVSGVYLLRPQVCKRVLSMMEDPSFVIVSAWFSVVLGALSIAFGGDGLEMGIGGVFLLTGLYRLAFPERVGGLARTFKERPYIPLMISFISFLVGLFLLKRAYGGV</sequence>
<dbReference type="HOGENOM" id="CLU_2060310_0_0_0"/>
<feature type="transmembrane region" description="Helical" evidence="1">
    <location>
        <begin position="37"/>
        <end position="57"/>
    </location>
</feature>
<feature type="transmembrane region" description="Helical" evidence="1">
    <location>
        <begin position="6"/>
        <end position="25"/>
    </location>
</feature>
<keyword evidence="1" id="KW-1133">Transmembrane helix</keyword>